<dbReference type="AlphaFoldDB" id="A0A1G7QK80"/>
<dbReference type="InterPro" id="IPR050267">
    <property type="entry name" value="Anti-sigma-factor_SerPK"/>
</dbReference>
<dbReference type="EMBL" id="FNAX01000013">
    <property type="protein sequence ID" value="SDF98904.1"/>
    <property type="molecule type" value="Genomic_DNA"/>
</dbReference>
<name>A0A1G7QK80_9ACTN</name>
<dbReference type="Proteomes" id="UP000198614">
    <property type="component" value="Unassembled WGS sequence"/>
</dbReference>
<accession>A0A1G7QK80</accession>
<dbReference type="Pfam" id="PF13581">
    <property type="entry name" value="HATPase_c_2"/>
    <property type="match status" value="1"/>
</dbReference>
<dbReference type="CDD" id="cd16936">
    <property type="entry name" value="HATPase_RsbW-like"/>
    <property type="match status" value="1"/>
</dbReference>
<dbReference type="Gene3D" id="3.30.565.10">
    <property type="entry name" value="Histidine kinase-like ATPase, C-terminal domain"/>
    <property type="match status" value="1"/>
</dbReference>
<gene>
    <name evidence="3" type="ORF">SAMN05216260_11321</name>
</gene>
<dbReference type="InterPro" id="IPR003594">
    <property type="entry name" value="HATPase_dom"/>
</dbReference>
<dbReference type="PANTHER" id="PTHR35526:SF3">
    <property type="entry name" value="ANTI-SIGMA-F FACTOR RSBW"/>
    <property type="match status" value="1"/>
</dbReference>
<feature type="domain" description="Histidine kinase/HSP90-like ATPase" evidence="2">
    <location>
        <begin position="16"/>
        <end position="116"/>
    </location>
</feature>
<reference evidence="3 4" key="1">
    <citation type="submission" date="2016-10" db="EMBL/GenBank/DDBJ databases">
        <authorList>
            <person name="de Groot N.N."/>
        </authorList>
    </citation>
    <scope>NUCLEOTIDE SEQUENCE [LARGE SCALE GENOMIC DNA]</scope>
    <source>
        <strain evidence="3 4">CGMCC 4.1859</strain>
    </source>
</reference>
<dbReference type="GO" id="GO:0004674">
    <property type="term" value="F:protein serine/threonine kinase activity"/>
    <property type="evidence" value="ECO:0007669"/>
    <property type="project" value="UniProtKB-KW"/>
</dbReference>
<dbReference type="PANTHER" id="PTHR35526">
    <property type="entry name" value="ANTI-SIGMA-F FACTOR RSBW-RELATED"/>
    <property type="match status" value="1"/>
</dbReference>
<evidence type="ECO:0000259" key="2">
    <source>
        <dbReference type="Pfam" id="PF13581"/>
    </source>
</evidence>
<protein>
    <submittedName>
        <fullName evidence="3">Anti-sigma regulatory factor (Ser/Thr protein kinase)</fullName>
    </submittedName>
</protein>
<evidence type="ECO:0000256" key="1">
    <source>
        <dbReference type="ARBA" id="ARBA00022527"/>
    </source>
</evidence>
<evidence type="ECO:0000313" key="4">
    <source>
        <dbReference type="Proteomes" id="UP000198614"/>
    </source>
</evidence>
<dbReference type="SUPFAM" id="SSF55874">
    <property type="entry name" value="ATPase domain of HSP90 chaperone/DNA topoisomerase II/histidine kinase"/>
    <property type="match status" value="1"/>
</dbReference>
<evidence type="ECO:0000313" key="3">
    <source>
        <dbReference type="EMBL" id="SDF98904.1"/>
    </source>
</evidence>
<keyword evidence="3" id="KW-0418">Kinase</keyword>
<sequence length="218" mass="24045">MIPSACMTRTPWIVDFTAREKEVATLRHNVRRHLEAWGLKELVDEAQLCVSELVANVITHVGTGTPTTLAVLMNGRFLRIEVHDPASHALPTLMAAGVESEGGRGMALVEAVTDRWGVQLLPDRKITWCELATEPPLPNGRDGGPPLMRAEAMIELYNTADPQIRSRTGRLSIAEREEAAIVIITDLLHWLGAHGRDADDALDRAQMRYDSQTVEARG</sequence>
<dbReference type="InterPro" id="IPR036890">
    <property type="entry name" value="HATPase_C_sf"/>
</dbReference>
<keyword evidence="1" id="KW-0723">Serine/threonine-protein kinase</keyword>
<organism evidence="3 4">
    <name type="scientific">Streptomyces griseoaurantiacus</name>
    <dbReference type="NCBI Taxonomy" id="68213"/>
    <lineage>
        <taxon>Bacteria</taxon>
        <taxon>Bacillati</taxon>
        <taxon>Actinomycetota</taxon>
        <taxon>Actinomycetes</taxon>
        <taxon>Kitasatosporales</taxon>
        <taxon>Streptomycetaceae</taxon>
        <taxon>Streptomyces</taxon>
        <taxon>Streptomyces aurantiacus group</taxon>
    </lineage>
</organism>
<dbReference type="OrthoDB" id="3211521at2"/>
<keyword evidence="3" id="KW-0808">Transferase</keyword>
<proteinExistence type="predicted"/>